<dbReference type="InterPro" id="IPR000994">
    <property type="entry name" value="Pept_M24"/>
</dbReference>
<keyword evidence="2 6" id="KW-0031">Aminopeptidase</keyword>
<comment type="catalytic activity">
    <reaction evidence="6 7">
        <text>Release of N-terminal amino acids, preferentially methionine, from peptides and arylamides.</text>
        <dbReference type="EC" id="3.4.11.18"/>
    </reaction>
</comment>
<keyword evidence="5 6" id="KW-0378">Hydrolase</keyword>
<comment type="subunit">
    <text evidence="6">Monomer.</text>
</comment>
<evidence type="ECO:0000259" key="8">
    <source>
        <dbReference type="Pfam" id="PF00557"/>
    </source>
</evidence>
<dbReference type="GO" id="GO:0004239">
    <property type="term" value="F:initiator methionyl aminopeptidase activity"/>
    <property type="evidence" value="ECO:0007669"/>
    <property type="project" value="UniProtKB-UniRule"/>
</dbReference>
<accession>A0A011NMY1</accession>
<dbReference type="GO" id="GO:0070006">
    <property type="term" value="F:metalloaminopeptidase activity"/>
    <property type="evidence" value="ECO:0007669"/>
    <property type="project" value="UniProtKB-UniRule"/>
</dbReference>
<evidence type="ECO:0000256" key="5">
    <source>
        <dbReference type="ARBA" id="ARBA00022801"/>
    </source>
</evidence>
<feature type="binding site" evidence="6">
    <location>
        <position position="239"/>
    </location>
    <ligand>
        <name>a divalent metal cation</name>
        <dbReference type="ChEBI" id="CHEBI:60240"/>
        <label>2</label>
        <note>catalytic</note>
    </ligand>
</feature>
<reference evidence="9" key="1">
    <citation type="submission" date="2014-02" db="EMBL/GenBank/DDBJ databases">
        <title>Expanding our view of genomic diversity in Candidatus Accumulibacter clades.</title>
        <authorList>
            <person name="Skennerton C.T."/>
            <person name="Barr J.J."/>
            <person name="Slater F.R."/>
            <person name="Bond P.L."/>
            <person name="Tyson G.W."/>
        </authorList>
    </citation>
    <scope>NUCLEOTIDE SEQUENCE [LARGE SCALE GENOMIC DNA]</scope>
</reference>
<sequence length="269" mass="29271">MSISRKTPQEIAKMRVAGRLTAEVLDYITPHVRAGVTTGELDRLCHDYIVGVQKCIPAPLNYAPPGYRPYPNSICASINHQVCHGVPGDRPLRNGDIVNLDITVISDGYHGDSSRMFQIGETSLQARRLCEVSFECLWLGIVQVRAGAHLGDIGHAIQKHAEQCGYSVVREFCGHGIGAKFHEEPQVLHYGRPHTGITLEAGMIFTIEPMINAGRAAVKTMADGWTIVTKDHSLSAQWEHTVLVTEGGYEVLTVSSATPPQPGWIGDAG</sequence>
<feature type="binding site" evidence="6">
    <location>
        <position position="112"/>
    </location>
    <ligand>
        <name>a divalent metal cation</name>
        <dbReference type="ChEBI" id="CHEBI:60240"/>
        <label>2</label>
        <note>catalytic</note>
    </ligand>
</feature>
<dbReference type="PATRIC" id="fig|1454001.3.peg.2879"/>
<comment type="cofactor">
    <cofactor evidence="6">
        <name>Co(2+)</name>
        <dbReference type="ChEBI" id="CHEBI:48828"/>
    </cofactor>
    <cofactor evidence="6">
        <name>Zn(2+)</name>
        <dbReference type="ChEBI" id="CHEBI:29105"/>
    </cofactor>
    <cofactor evidence="6">
        <name>Mn(2+)</name>
        <dbReference type="ChEBI" id="CHEBI:29035"/>
    </cofactor>
    <cofactor evidence="6">
        <name>Fe(2+)</name>
        <dbReference type="ChEBI" id="CHEBI:29033"/>
    </cofactor>
    <text evidence="6">Binds 2 divalent metal cations per subunit. Has a high-affinity and a low affinity metal-binding site. The true nature of the physiological cofactor is under debate. The enzyme is active with cobalt, zinc, manganese or divalent iron ions. Most likely, methionine aminopeptidases function as mononuclear Fe(2+)-metalloproteases under physiological conditions, and the catalytically relevant metal-binding site has been assigned to the histidine-containing high-affinity site.</text>
</comment>
<gene>
    <name evidence="6 9" type="primary">map</name>
    <name evidence="9" type="ORF">AW08_02835</name>
</gene>
<keyword evidence="4 6" id="KW-0479">Metal-binding</keyword>
<feature type="binding site" evidence="6">
    <location>
        <position position="239"/>
    </location>
    <ligand>
        <name>a divalent metal cation</name>
        <dbReference type="ChEBI" id="CHEBI:60240"/>
        <label>1</label>
    </ligand>
</feature>
<feature type="binding site" evidence="6">
    <location>
        <position position="182"/>
    </location>
    <ligand>
        <name>substrate</name>
    </ligand>
</feature>
<feature type="binding site" evidence="6">
    <location>
        <position position="84"/>
    </location>
    <ligand>
        <name>substrate</name>
    </ligand>
</feature>
<dbReference type="STRING" id="1454001.AW08_02835"/>
<dbReference type="Gene3D" id="3.90.230.10">
    <property type="entry name" value="Creatinase/methionine aminopeptidase superfamily"/>
    <property type="match status" value="1"/>
</dbReference>
<dbReference type="PROSITE" id="PS00680">
    <property type="entry name" value="MAP_1"/>
    <property type="match status" value="1"/>
</dbReference>
<dbReference type="InterPro" id="IPR002467">
    <property type="entry name" value="Pept_M24A_MAP1"/>
</dbReference>
<dbReference type="GO" id="GO:0046872">
    <property type="term" value="F:metal ion binding"/>
    <property type="evidence" value="ECO:0007669"/>
    <property type="project" value="UniProtKB-UniRule"/>
</dbReference>
<dbReference type="CDD" id="cd01086">
    <property type="entry name" value="MetAP1"/>
    <property type="match status" value="1"/>
</dbReference>
<dbReference type="Pfam" id="PF00557">
    <property type="entry name" value="Peptidase_M24"/>
    <property type="match status" value="1"/>
</dbReference>
<dbReference type="NCBIfam" id="TIGR00500">
    <property type="entry name" value="met_pdase_I"/>
    <property type="match status" value="1"/>
</dbReference>
<feature type="binding site" evidence="6">
    <location>
        <position position="101"/>
    </location>
    <ligand>
        <name>a divalent metal cation</name>
        <dbReference type="ChEBI" id="CHEBI:60240"/>
        <label>1</label>
    </ligand>
</feature>
<comment type="function">
    <text evidence="1 6">Removes the N-terminal methionine from nascent proteins. The N-terminal methionine is often cleaved when the second residue in the primary sequence is small and uncharged (Met-Ala-, Cys, Gly, Pro, Ser, Thr, or Val). Requires deformylation of the N(alpha)-formylated initiator methionine before it can be hydrolyzed.</text>
</comment>
<proteinExistence type="inferred from homology"/>
<evidence type="ECO:0000256" key="6">
    <source>
        <dbReference type="HAMAP-Rule" id="MF_01974"/>
    </source>
</evidence>
<dbReference type="SUPFAM" id="SSF55920">
    <property type="entry name" value="Creatinase/aminopeptidase"/>
    <property type="match status" value="1"/>
</dbReference>
<feature type="binding site" evidence="6">
    <location>
        <position position="208"/>
    </location>
    <ligand>
        <name>a divalent metal cation</name>
        <dbReference type="ChEBI" id="CHEBI:60240"/>
        <label>2</label>
        <note>catalytic</note>
    </ligand>
</feature>
<feature type="domain" description="Peptidase M24" evidence="8">
    <location>
        <begin position="13"/>
        <end position="246"/>
    </location>
</feature>
<dbReference type="AlphaFoldDB" id="A0A011NMY1"/>
<evidence type="ECO:0000313" key="9">
    <source>
        <dbReference type="EMBL" id="EXI65810.1"/>
    </source>
</evidence>
<comment type="caution">
    <text evidence="9">The sequence shown here is derived from an EMBL/GenBank/DDBJ whole genome shotgun (WGS) entry which is preliminary data.</text>
</comment>
<dbReference type="PANTHER" id="PTHR43330">
    <property type="entry name" value="METHIONINE AMINOPEPTIDASE"/>
    <property type="match status" value="1"/>
</dbReference>
<dbReference type="EMBL" id="JFAX01000018">
    <property type="protein sequence ID" value="EXI65810.1"/>
    <property type="molecule type" value="Genomic_DNA"/>
</dbReference>
<evidence type="ECO:0000256" key="2">
    <source>
        <dbReference type="ARBA" id="ARBA00022438"/>
    </source>
</evidence>
<dbReference type="InterPro" id="IPR001714">
    <property type="entry name" value="Pept_M24_MAP"/>
</dbReference>
<dbReference type="GO" id="GO:0006508">
    <property type="term" value="P:proteolysis"/>
    <property type="evidence" value="ECO:0007669"/>
    <property type="project" value="UniProtKB-KW"/>
</dbReference>
<dbReference type="HAMAP" id="MF_01974">
    <property type="entry name" value="MetAP_1"/>
    <property type="match status" value="1"/>
</dbReference>
<dbReference type="PRINTS" id="PR00599">
    <property type="entry name" value="MAPEPTIDASE"/>
</dbReference>
<dbReference type="Proteomes" id="UP000020218">
    <property type="component" value="Unassembled WGS sequence"/>
</dbReference>
<dbReference type="GO" id="GO:0005829">
    <property type="term" value="C:cytosol"/>
    <property type="evidence" value="ECO:0007669"/>
    <property type="project" value="TreeGrafter"/>
</dbReference>
<name>A0A011NMY1_9PROT</name>
<comment type="similarity">
    <text evidence="6">Belongs to the peptidase M24A family. Methionine aminopeptidase type 1 subfamily.</text>
</comment>
<dbReference type="InterPro" id="IPR036005">
    <property type="entry name" value="Creatinase/aminopeptidase-like"/>
</dbReference>
<evidence type="ECO:0000256" key="1">
    <source>
        <dbReference type="ARBA" id="ARBA00002521"/>
    </source>
</evidence>
<organism evidence="9 10">
    <name type="scientific">Candidatus Accumulibacter adjunctus</name>
    <dbReference type="NCBI Taxonomy" id="1454001"/>
    <lineage>
        <taxon>Bacteria</taxon>
        <taxon>Pseudomonadati</taxon>
        <taxon>Pseudomonadota</taxon>
        <taxon>Betaproteobacteria</taxon>
        <taxon>Candidatus Accumulibacter</taxon>
    </lineage>
</organism>
<evidence type="ECO:0000313" key="10">
    <source>
        <dbReference type="Proteomes" id="UP000020218"/>
    </source>
</evidence>
<dbReference type="NCBIfam" id="NF008970">
    <property type="entry name" value="PRK12318.1"/>
    <property type="match status" value="1"/>
</dbReference>
<feature type="binding site" evidence="6">
    <location>
        <position position="112"/>
    </location>
    <ligand>
        <name>a divalent metal cation</name>
        <dbReference type="ChEBI" id="CHEBI:60240"/>
        <label>1</label>
    </ligand>
</feature>
<dbReference type="EC" id="3.4.11.18" evidence="6 7"/>
<feature type="binding site" evidence="6">
    <location>
        <position position="175"/>
    </location>
    <ligand>
        <name>a divalent metal cation</name>
        <dbReference type="ChEBI" id="CHEBI:60240"/>
        <label>2</label>
        <note>catalytic</note>
    </ligand>
</feature>
<evidence type="ECO:0000256" key="4">
    <source>
        <dbReference type="ARBA" id="ARBA00022723"/>
    </source>
</evidence>
<dbReference type="PANTHER" id="PTHR43330:SF27">
    <property type="entry name" value="METHIONINE AMINOPEPTIDASE"/>
    <property type="match status" value="1"/>
</dbReference>
<keyword evidence="10" id="KW-1185">Reference proteome</keyword>
<evidence type="ECO:0000256" key="7">
    <source>
        <dbReference type="RuleBase" id="RU003653"/>
    </source>
</evidence>
<evidence type="ECO:0000256" key="3">
    <source>
        <dbReference type="ARBA" id="ARBA00022670"/>
    </source>
</evidence>
<keyword evidence="3 6" id="KW-0645">Protease</keyword>
<protein>
    <recommendedName>
        <fullName evidence="6 7">Methionine aminopeptidase</fullName>
        <shortName evidence="6">MAP</shortName>
        <shortName evidence="6">MetAP</shortName>
        <ecNumber evidence="6 7">3.4.11.18</ecNumber>
    </recommendedName>
    <alternativeName>
        <fullName evidence="6">Peptidase M</fullName>
    </alternativeName>
</protein>